<protein>
    <submittedName>
        <fullName evidence="2">Uncharacterized protein</fullName>
    </submittedName>
</protein>
<feature type="region of interest" description="Disordered" evidence="1">
    <location>
        <begin position="1"/>
        <end position="21"/>
    </location>
</feature>
<reference evidence="2 3" key="1">
    <citation type="journal article" date="2019" name="Commun. Biol.">
        <title>The bagworm genome reveals a unique fibroin gene that provides high tensile strength.</title>
        <authorList>
            <person name="Kono N."/>
            <person name="Nakamura H."/>
            <person name="Ohtoshi R."/>
            <person name="Tomita M."/>
            <person name="Numata K."/>
            <person name="Arakawa K."/>
        </authorList>
    </citation>
    <scope>NUCLEOTIDE SEQUENCE [LARGE SCALE GENOMIC DNA]</scope>
</reference>
<feature type="compositionally biased region" description="Basic and acidic residues" evidence="1">
    <location>
        <begin position="1"/>
        <end position="17"/>
    </location>
</feature>
<comment type="caution">
    <text evidence="2">The sequence shown here is derived from an EMBL/GenBank/DDBJ whole genome shotgun (WGS) entry which is preliminary data.</text>
</comment>
<name>A0A4C1X2W3_EUMVA</name>
<proteinExistence type="predicted"/>
<dbReference type="AlphaFoldDB" id="A0A4C1X2W3"/>
<dbReference type="EMBL" id="BGZK01000717">
    <property type="protein sequence ID" value="GBP57460.1"/>
    <property type="molecule type" value="Genomic_DNA"/>
</dbReference>
<sequence length="210" mass="22881">MTRTFDARRRASADPARRARGAGRAAYLSGDKSKCGGFDHRLSPLMYSLIVCLSCRPIAASSRLPRRGAHARPAPRAIAATKLQCVSVPAHAFAYDTRSGSEPSLVWDATMTSGWRRRTSDGRVTPPVMTPRHGAVLGDVSHAALRMSSTGNAFATGRSTRGPLPTRHPPYAGGPTPVHDEHATRMQRTCCNLKAHVARDYICSFFSYYR</sequence>
<gene>
    <name evidence="2" type="ORF">EVAR_36112_1</name>
</gene>
<evidence type="ECO:0000313" key="2">
    <source>
        <dbReference type="EMBL" id="GBP57460.1"/>
    </source>
</evidence>
<organism evidence="2 3">
    <name type="scientific">Eumeta variegata</name>
    <name type="common">Bagworm moth</name>
    <name type="synonym">Eumeta japonica</name>
    <dbReference type="NCBI Taxonomy" id="151549"/>
    <lineage>
        <taxon>Eukaryota</taxon>
        <taxon>Metazoa</taxon>
        <taxon>Ecdysozoa</taxon>
        <taxon>Arthropoda</taxon>
        <taxon>Hexapoda</taxon>
        <taxon>Insecta</taxon>
        <taxon>Pterygota</taxon>
        <taxon>Neoptera</taxon>
        <taxon>Endopterygota</taxon>
        <taxon>Lepidoptera</taxon>
        <taxon>Glossata</taxon>
        <taxon>Ditrysia</taxon>
        <taxon>Tineoidea</taxon>
        <taxon>Psychidae</taxon>
        <taxon>Oiketicinae</taxon>
        <taxon>Eumeta</taxon>
    </lineage>
</organism>
<accession>A0A4C1X2W3</accession>
<evidence type="ECO:0000256" key="1">
    <source>
        <dbReference type="SAM" id="MobiDB-lite"/>
    </source>
</evidence>
<dbReference type="Proteomes" id="UP000299102">
    <property type="component" value="Unassembled WGS sequence"/>
</dbReference>
<evidence type="ECO:0000313" key="3">
    <source>
        <dbReference type="Proteomes" id="UP000299102"/>
    </source>
</evidence>
<keyword evidence="3" id="KW-1185">Reference proteome</keyword>